<keyword evidence="3" id="KW-0813">Transport</keyword>
<keyword evidence="5 8" id="KW-0812">Transmembrane</keyword>
<feature type="transmembrane region" description="Helical" evidence="8">
    <location>
        <begin position="216"/>
        <end position="235"/>
    </location>
</feature>
<feature type="transmembrane region" description="Helical" evidence="8">
    <location>
        <begin position="37"/>
        <end position="54"/>
    </location>
</feature>
<evidence type="ECO:0000256" key="1">
    <source>
        <dbReference type="ARBA" id="ARBA00004651"/>
    </source>
</evidence>
<organism evidence="9 10">
    <name type="scientific">Niveibacterium microcysteis</name>
    <dbReference type="NCBI Taxonomy" id="2811415"/>
    <lineage>
        <taxon>Bacteria</taxon>
        <taxon>Pseudomonadati</taxon>
        <taxon>Pseudomonadota</taxon>
        <taxon>Betaproteobacteria</taxon>
        <taxon>Rhodocyclales</taxon>
        <taxon>Rhodocyclaceae</taxon>
        <taxon>Niveibacterium</taxon>
    </lineage>
</organism>
<evidence type="ECO:0000313" key="10">
    <source>
        <dbReference type="Proteomes" id="UP000663570"/>
    </source>
</evidence>
<evidence type="ECO:0000256" key="8">
    <source>
        <dbReference type="SAM" id="Phobius"/>
    </source>
</evidence>
<evidence type="ECO:0000256" key="7">
    <source>
        <dbReference type="ARBA" id="ARBA00023136"/>
    </source>
</evidence>
<dbReference type="InterPro" id="IPR038770">
    <property type="entry name" value="Na+/solute_symporter_sf"/>
</dbReference>
<evidence type="ECO:0000256" key="3">
    <source>
        <dbReference type="ARBA" id="ARBA00022448"/>
    </source>
</evidence>
<evidence type="ECO:0000256" key="6">
    <source>
        <dbReference type="ARBA" id="ARBA00022989"/>
    </source>
</evidence>
<feature type="transmembrane region" description="Helical" evidence="8">
    <location>
        <begin position="61"/>
        <end position="83"/>
    </location>
</feature>
<keyword evidence="7 8" id="KW-0472">Membrane</keyword>
<evidence type="ECO:0000256" key="5">
    <source>
        <dbReference type="ARBA" id="ARBA00022692"/>
    </source>
</evidence>
<reference evidence="9 10" key="1">
    <citation type="submission" date="2021-02" db="EMBL/GenBank/DDBJ databases">
        <title>Niveibacterium changnyeongensis HC41.</title>
        <authorList>
            <person name="Kang M."/>
        </authorList>
    </citation>
    <scope>NUCLEOTIDE SEQUENCE [LARGE SCALE GENOMIC DNA]</scope>
    <source>
        <strain evidence="9 10">HC41</strain>
    </source>
</reference>
<protein>
    <submittedName>
        <fullName evidence="9">AEC family transporter</fullName>
    </submittedName>
</protein>
<feature type="transmembrane region" description="Helical" evidence="8">
    <location>
        <begin position="155"/>
        <end position="175"/>
    </location>
</feature>
<accession>A0ABX7M7F6</accession>
<feature type="transmembrane region" description="Helical" evidence="8">
    <location>
        <begin position="247"/>
        <end position="267"/>
    </location>
</feature>
<comment type="similarity">
    <text evidence="2">Belongs to the auxin efflux carrier (TC 2.A.69) family.</text>
</comment>
<keyword evidence="10" id="KW-1185">Reference proteome</keyword>
<evidence type="ECO:0000313" key="9">
    <source>
        <dbReference type="EMBL" id="QSI77682.1"/>
    </source>
</evidence>
<dbReference type="InterPro" id="IPR004776">
    <property type="entry name" value="Mem_transp_PIN-like"/>
</dbReference>
<name>A0ABX7M7F6_9RHOO</name>
<evidence type="ECO:0000256" key="4">
    <source>
        <dbReference type="ARBA" id="ARBA00022475"/>
    </source>
</evidence>
<dbReference type="PANTHER" id="PTHR36838">
    <property type="entry name" value="AUXIN EFFLUX CARRIER FAMILY PROTEIN"/>
    <property type="match status" value="1"/>
</dbReference>
<dbReference type="RefSeq" id="WP_206255058.1">
    <property type="nucleotide sequence ID" value="NZ_CP071060.1"/>
</dbReference>
<dbReference type="EMBL" id="CP071060">
    <property type="protein sequence ID" value="QSI77682.1"/>
    <property type="molecule type" value="Genomic_DNA"/>
</dbReference>
<evidence type="ECO:0000256" key="2">
    <source>
        <dbReference type="ARBA" id="ARBA00010145"/>
    </source>
</evidence>
<comment type="subcellular location">
    <subcellularLocation>
        <location evidence="1">Cell membrane</location>
        <topology evidence="1">Multi-pass membrane protein</topology>
    </subcellularLocation>
</comment>
<dbReference type="Proteomes" id="UP000663570">
    <property type="component" value="Chromosome"/>
</dbReference>
<gene>
    <name evidence="9" type="ORF">JY500_03225</name>
</gene>
<keyword evidence="6 8" id="KW-1133">Transmembrane helix</keyword>
<sequence length="297" mass="30341">MDGIRLLAPDFALILLGVALRRLAGFPSAFWSGLEQLIYFVLFPALLFSALVRNPIEAGAALPLFGAGLGTMACGVGLSVLFARLGQHTPLEAVSRAQCGFRFNTYIGLAAAGSALGQPGLATMGLLCGMTVPFANAASVVLLARHAQTRLLPELVRNPLILATLAGLACNLLGWHPPAAADAALSRLAQASVPMGLLAVGAALRFKGTRVSPVPAAAVLAVKLAALPLIAWFAAQLFGLSGTPRAVLVLWAGLPSASSAYILAVRLGGDAAGVAWLISVSTLIAMLSLPLLLALAA</sequence>
<dbReference type="PANTHER" id="PTHR36838:SF4">
    <property type="entry name" value="AUXIN EFFLUX CARRIER FAMILY PROTEIN"/>
    <property type="match status" value="1"/>
</dbReference>
<dbReference type="Gene3D" id="1.20.1530.20">
    <property type="match status" value="1"/>
</dbReference>
<feature type="transmembrane region" description="Helical" evidence="8">
    <location>
        <begin position="121"/>
        <end position="143"/>
    </location>
</feature>
<proteinExistence type="inferred from homology"/>
<dbReference type="Pfam" id="PF03547">
    <property type="entry name" value="Mem_trans"/>
    <property type="match status" value="1"/>
</dbReference>
<feature type="transmembrane region" description="Helical" evidence="8">
    <location>
        <begin position="274"/>
        <end position="296"/>
    </location>
</feature>
<keyword evidence="4" id="KW-1003">Cell membrane</keyword>